<sequence>MMVDTEIIEKNLLEEQQNVKELEEQLFNEKNALKCAEMDGSGDVEEPKYPKTDSEKAAKISELERTLSWKKQNVLMLQSTKNRLLNPVSLSPSLYSEILFNVAGCNVRNICKSYNNESRKFGWKQIMLNVIKFGLSGKENIVALVQMFEHATTLNFSCDVFRFYFETKWTTFVLYNCELIGDWLVQLIKVATPNVKKIEFGKEKLFDSFFDALSKDSRQKKLKMVGLYKLDDTVTTVLQNLVEKGVRIKLDDVDKEILMELPPCEFDTLSTKNIFSLAQLKCKFRKLKFSYFNWNVFSHDLGEDADKLKIDFVEELHFKYPRDVGNFRRFYEQLKEIFPNAEKLVVEHEVRISYDYNDREHDYEVANVIDYMKEFIEEAPQNEIILTLCIYCVEHFSRLIRKFHWTKIAKNKFQCKSEINEKKIIRLEIHADRSEYGDSDYDSSGSDNDDITNANALNSFLNILRSGN</sequence>
<organism evidence="1 2">
    <name type="scientific">Panagrolaimus sp. JU765</name>
    <dbReference type="NCBI Taxonomy" id="591449"/>
    <lineage>
        <taxon>Eukaryota</taxon>
        <taxon>Metazoa</taxon>
        <taxon>Ecdysozoa</taxon>
        <taxon>Nematoda</taxon>
        <taxon>Chromadorea</taxon>
        <taxon>Rhabditida</taxon>
        <taxon>Tylenchina</taxon>
        <taxon>Panagrolaimomorpha</taxon>
        <taxon>Panagrolaimoidea</taxon>
        <taxon>Panagrolaimidae</taxon>
        <taxon>Panagrolaimus</taxon>
    </lineage>
</organism>
<evidence type="ECO:0000313" key="1">
    <source>
        <dbReference type="Proteomes" id="UP000887576"/>
    </source>
</evidence>
<protein>
    <submittedName>
        <fullName evidence="2">F-box protein</fullName>
    </submittedName>
</protein>
<reference evidence="2" key="1">
    <citation type="submission" date="2022-11" db="UniProtKB">
        <authorList>
            <consortium name="WormBaseParasite"/>
        </authorList>
    </citation>
    <scope>IDENTIFICATION</scope>
</reference>
<name>A0AC34RC88_9BILA</name>
<dbReference type="Proteomes" id="UP000887576">
    <property type="component" value="Unplaced"/>
</dbReference>
<evidence type="ECO:0000313" key="2">
    <source>
        <dbReference type="WBParaSite" id="JU765_v2.g5618.t1"/>
    </source>
</evidence>
<accession>A0AC34RC88</accession>
<proteinExistence type="predicted"/>
<dbReference type="WBParaSite" id="JU765_v2.g5618.t1">
    <property type="protein sequence ID" value="JU765_v2.g5618.t1"/>
    <property type="gene ID" value="JU765_v2.g5618"/>
</dbReference>